<feature type="region of interest" description="Disordered" evidence="2">
    <location>
        <begin position="109"/>
        <end position="140"/>
    </location>
</feature>
<name>A0A8T0T2A4_PANVG</name>
<proteinExistence type="predicted"/>
<dbReference type="Proteomes" id="UP000823388">
    <property type="component" value="Chromosome 4N"/>
</dbReference>
<keyword evidence="4" id="KW-1185">Reference proteome</keyword>
<evidence type="ECO:0000256" key="1">
    <source>
        <dbReference type="SAM" id="Coils"/>
    </source>
</evidence>
<dbReference type="AlphaFoldDB" id="A0A8T0T2A4"/>
<evidence type="ECO:0000313" key="3">
    <source>
        <dbReference type="EMBL" id="KAG2604457.1"/>
    </source>
</evidence>
<evidence type="ECO:0000256" key="2">
    <source>
        <dbReference type="SAM" id="MobiDB-lite"/>
    </source>
</evidence>
<comment type="caution">
    <text evidence="3">The sequence shown here is derived from an EMBL/GenBank/DDBJ whole genome shotgun (WGS) entry which is preliminary data.</text>
</comment>
<reference evidence="3" key="1">
    <citation type="submission" date="2020-05" db="EMBL/GenBank/DDBJ databases">
        <title>WGS assembly of Panicum virgatum.</title>
        <authorList>
            <person name="Lovell J.T."/>
            <person name="Jenkins J."/>
            <person name="Shu S."/>
            <person name="Juenger T.E."/>
            <person name="Schmutz J."/>
        </authorList>
    </citation>
    <scope>NUCLEOTIDE SEQUENCE</scope>
    <source>
        <strain evidence="3">AP13</strain>
    </source>
</reference>
<protein>
    <submittedName>
        <fullName evidence="3">Uncharacterized protein</fullName>
    </submittedName>
</protein>
<gene>
    <name evidence="3" type="ORF">PVAP13_4NG064702</name>
</gene>
<keyword evidence="1" id="KW-0175">Coiled coil</keyword>
<accession>A0A8T0T2A4</accession>
<organism evidence="3 4">
    <name type="scientific">Panicum virgatum</name>
    <name type="common">Blackwell switchgrass</name>
    <dbReference type="NCBI Taxonomy" id="38727"/>
    <lineage>
        <taxon>Eukaryota</taxon>
        <taxon>Viridiplantae</taxon>
        <taxon>Streptophyta</taxon>
        <taxon>Embryophyta</taxon>
        <taxon>Tracheophyta</taxon>
        <taxon>Spermatophyta</taxon>
        <taxon>Magnoliopsida</taxon>
        <taxon>Liliopsida</taxon>
        <taxon>Poales</taxon>
        <taxon>Poaceae</taxon>
        <taxon>PACMAD clade</taxon>
        <taxon>Panicoideae</taxon>
        <taxon>Panicodae</taxon>
        <taxon>Paniceae</taxon>
        <taxon>Panicinae</taxon>
        <taxon>Panicum</taxon>
        <taxon>Panicum sect. Hiantes</taxon>
    </lineage>
</organism>
<evidence type="ECO:0000313" key="4">
    <source>
        <dbReference type="Proteomes" id="UP000823388"/>
    </source>
</evidence>
<dbReference type="EMBL" id="CM029044">
    <property type="protein sequence ID" value="KAG2604457.1"/>
    <property type="molecule type" value="Genomic_DNA"/>
</dbReference>
<feature type="coiled-coil region" evidence="1">
    <location>
        <begin position="41"/>
        <end position="88"/>
    </location>
</feature>
<sequence>MGGDATSGAGGMTREKTAPPLSAFQINQLLHDVAHEAYARADALTKLFDELEGDFEELAAAGGDTSAASDLRARLAELSRMEEELSVEFETRLRDLDVMVKSRLAALRAGEDDAAATTASGGVDEGSSAAAADLVDDRND</sequence>